<dbReference type="Pfam" id="PF13103">
    <property type="entry name" value="TonB_2"/>
    <property type="match status" value="1"/>
</dbReference>
<keyword evidence="14" id="KW-1185">Reference proteome</keyword>
<feature type="compositionally biased region" description="Low complexity" evidence="10">
    <location>
        <begin position="71"/>
        <end position="81"/>
    </location>
</feature>
<evidence type="ECO:0000256" key="10">
    <source>
        <dbReference type="SAM" id="MobiDB-lite"/>
    </source>
</evidence>
<dbReference type="InterPro" id="IPR006260">
    <property type="entry name" value="TonB/TolA_C"/>
</dbReference>
<feature type="compositionally biased region" description="Basic and acidic residues" evidence="10">
    <location>
        <begin position="147"/>
        <end position="161"/>
    </location>
</feature>
<protein>
    <submittedName>
        <fullName evidence="13">Energy transducer TonB</fullName>
    </submittedName>
</protein>
<dbReference type="EMBL" id="CP039690">
    <property type="protein sequence ID" value="QCI64015.1"/>
    <property type="molecule type" value="Genomic_DNA"/>
</dbReference>
<feature type="region of interest" description="Disordered" evidence="10">
    <location>
        <begin position="71"/>
        <end position="197"/>
    </location>
</feature>
<dbReference type="SUPFAM" id="SSF74653">
    <property type="entry name" value="TolA/TonB C-terminal domain"/>
    <property type="match status" value="1"/>
</dbReference>
<reference evidence="13 14" key="1">
    <citation type="submission" date="2019-04" db="EMBL/GenBank/DDBJ databases">
        <title>Phreatobacter aquaticus sp. nov.</title>
        <authorList>
            <person name="Choi A."/>
        </authorList>
    </citation>
    <scope>NUCLEOTIDE SEQUENCE [LARGE SCALE GENOMIC DNA]</scope>
    <source>
        <strain evidence="13 14">KCTC 52518</strain>
    </source>
</reference>
<evidence type="ECO:0000256" key="9">
    <source>
        <dbReference type="ARBA" id="ARBA00023136"/>
    </source>
</evidence>
<dbReference type="Proteomes" id="UP000298781">
    <property type="component" value="Chromosome"/>
</dbReference>
<keyword evidence="7" id="KW-0653">Protein transport</keyword>
<keyword evidence="5" id="KW-0997">Cell inner membrane</keyword>
<organism evidence="13 14">
    <name type="scientific">Phreatobacter stygius</name>
    <dbReference type="NCBI Taxonomy" id="1940610"/>
    <lineage>
        <taxon>Bacteria</taxon>
        <taxon>Pseudomonadati</taxon>
        <taxon>Pseudomonadota</taxon>
        <taxon>Alphaproteobacteria</taxon>
        <taxon>Hyphomicrobiales</taxon>
        <taxon>Phreatobacteraceae</taxon>
        <taxon>Phreatobacter</taxon>
    </lineage>
</organism>
<feature type="domain" description="TonB C-terminal" evidence="12">
    <location>
        <begin position="193"/>
        <end position="283"/>
    </location>
</feature>
<dbReference type="PANTHER" id="PTHR33446">
    <property type="entry name" value="PROTEIN TONB-RELATED"/>
    <property type="match status" value="1"/>
</dbReference>
<evidence type="ECO:0000256" key="7">
    <source>
        <dbReference type="ARBA" id="ARBA00022927"/>
    </source>
</evidence>
<dbReference type="Gene3D" id="3.30.1150.10">
    <property type="match status" value="1"/>
</dbReference>
<evidence type="ECO:0000313" key="14">
    <source>
        <dbReference type="Proteomes" id="UP000298781"/>
    </source>
</evidence>
<dbReference type="AlphaFoldDB" id="A0A4D7AWY7"/>
<feature type="compositionally biased region" description="Pro residues" evidence="10">
    <location>
        <begin position="130"/>
        <end position="145"/>
    </location>
</feature>
<feature type="transmembrane region" description="Helical" evidence="11">
    <location>
        <begin position="20"/>
        <end position="42"/>
    </location>
</feature>
<dbReference type="NCBIfam" id="TIGR01352">
    <property type="entry name" value="tonB_Cterm"/>
    <property type="match status" value="1"/>
</dbReference>
<comment type="similarity">
    <text evidence="2">Belongs to the TonB family.</text>
</comment>
<evidence type="ECO:0000313" key="13">
    <source>
        <dbReference type="EMBL" id="QCI64015.1"/>
    </source>
</evidence>
<dbReference type="GO" id="GO:0005886">
    <property type="term" value="C:plasma membrane"/>
    <property type="evidence" value="ECO:0007669"/>
    <property type="project" value="UniProtKB-SubCell"/>
</dbReference>
<keyword evidence="4" id="KW-1003">Cell membrane</keyword>
<evidence type="ECO:0000256" key="2">
    <source>
        <dbReference type="ARBA" id="ARBA00006555"/>
    </source>
</evidence>
<name>A0A4D7AWY7_9HYPH</name>
<evidence type="ECO:0000256" key="4">
    <source>
        <dbReference type="ARBA" id="ARBA00022475"/>
    </source>
</evidence>
<evidence type="ECO:0000256" key="8">
    <source>
        <dbReference type="ARBA" id="ARBA00022989"/>
    </source>
</evidence>
<proteinExistence type="inferred from homology"/>
<evidence type="ECO:0000256" key="6">
    <source>
        <dbReference type="ARBA" id="ARBA00022692"/>
    </source>
</evidence>
<evidence type="ECO:0000259" key="12">
    <source>
        <dbReference type="PROSITE" id="PS52015"/>
    </source>
</evidence>
<evidence type="ECO:0000256" key="3">
    <source>
        <dbReference type="ARBA" id="ARBA00022448"/>
    </source>
</evidence>
<comment type="subcellular location">
    <subcellularLocation>
        <location evidence="1">Cell inner membrane</location>
        <topology evidence="1">Single-pass membrane protein</topology>
        <orientation evidence="1">Periplasmic side</orientation>
    </subcellularLocation>
</comment>
<dbReference type="InterPro" id="IPR051045">
    <property type="entry name" value="TonB-dependent_transducer"/>
</dbReference>
<keyword evidence="9 11" id="KW-0472">Membrane</keyword>
<feature type="compositionally biased region" description="Low complexity" evidence="10">
    <location>
        <begin position="163"/>
        <end position="197"/>
    </location>
</feature>
<keyword evidence="8 11" id="KW-1133">Transmembrane helix</keyword>
<gene>
    <name evidence="13" type="ORF">E8M01_07010</name>
</gene>
<evidence type="ECO:0000256" key="11">
    <source>
        <dbReference type="SAM" id="Phobius"/>
    </source>
</evidence>
<dbReference type="GO" id="GO:0015031">
    <property type="term" value="P:protein transport"/>
    <property type="evidence" value="ECO:0007669"/>
    <property type="project" value="UniProtKB-KW"/>
</dbReference>
<keyword evidence="3" id="KW-0813">Transport</keyword>
<evidence type="ECO:0000256" key="5">
    <source>
        <dbReference type="ARBA" id="ARBA00022519"/>
    </source>
</evidence>
<evidence type="ECO:0000256" key="1">
    <source>
        <dbReference type="ARBA" id="ARBA00004383"/>
    </source>
</evidence>
<dbReference type="PROSITE" id="PS52015">
    <property type="entry name" value="TONB_CTD"/>
    <property type="match status" value="1"/>
</dbReference>
<dbReference type="RefSeq" id="WP_136959471.1">
    <property type="nucleotide sequence ID" value="NZ_CP039690.1"/>
</dbReference>
<dbReference type="GO" id="GO:0055085">
    <property type="term" value="P:transmembrane transport"/>
    <property type="evidence" value="ECO:0007669"/>
    <property type="project" value="InterPro"/>
</dbReference>
<dbReference type="KEGG" id="pstg:E8M01_07010"/>
<keyword evidence="6 11" id="KW-0812">Transmembrane</keyword>
<accession>A0A4D7AWY7</accession>
<sequence>MTAVATDRRRDTASRLLLTLARWTGAAAIVCGVHAGAVWLAIHWRPVEAAAGEPPPAVMMELAPLAVAPEAPPQEVAPGPQMTEAEPEPAPPEPQVERVPVDDTPPPPEPEPEIRIPDLPPMPDAAAVLTPPPPPPPRQVEPPRPVQRVERPRPVRPDRTRVRQTTAPPTAQAQRADAAAAPSAGAASSTSSASPASWRGSLMAHLNRFKRFPSGASTGVAQVAFTIDRSGRVLSSRLVRGSGDSALDNEAVSMMRRASPVPAPPASVAGGSITLAVPVRFNR</sequence>
<dbReference type="InterPro" id="IPR037682">
    <property type="entry name" value="TonB_C"/>
</dbReference>
<dbReference type="OrthoDB" id="7433592at2"/>